<keyword evidence="2" id="KW-0596">Phosphopantetheine</keyword>
<dbReference type="Gene3D" id="3.30.559.10">
    <property type="entry name" value="Chloramphenicol acetyltransferase-like domain"/>
    <property type="match status" value="1"/>
</dbReference>
<dbReference type="SUPFAM" id="SSF56801">
    <property type="entry name" value="Acetyl-CoA synthetase-like"/>
    <property type="match status" value="1"/>
</dbReference>
<dbReference type="Proteomes" id="UP001324427">
    <property type="component" value="Unassembled WGS sequence"/>
</dbReference>
<dbReference type="Pfam" id="PF00501">
    <property type="entry name" value="AMP-binding"/>
    <property type="match status" value="1"/>
</dbReference>
<dbReference type="PANTHER" id="PTHR43201:SF5">
    <property type="entry name" value="MEDIUM-CHAIN ACYL-COA LIGASE ACSF2, MITOCHONDRIAL"/>
    <property type="match status" value="1"/>
</dbReference>
<proteinExistence type="inferred from homology"/>
<evidence type="ECO:0000256" key="5">
    <source>
        <dbReference type="SAM" id="MobiDB-lite"/>
    </source>
</evidence>
<dbReference type="GO" id="GO:0031956">
    <property type="term" value="F:medium-chain fatty acid-CoA ligase activity"/>
    <property type="evidence" value="ECO:0007669"/>
    <property type="project" value="TreeGrafter"/>
</dbReference>
<dbReference type="InterPro" id="IPR042099">
    <property type="entry name" value="ANL_N_sf"/>
</dbReference>
<feature type="domain" description="Carrier" evidence="7">
    <location>
        <begin position="467"/>
        <end position="533"/>
    </location>
</feature>
<dbReference type="InterPro" id="IPR000873">
    <property type="entry name" value="AMP-dep_synth/lig_dom"/>
</dbReference>
<dbReference type="GO" id="GO:0006631">
    <property type="term" value="P:fatty acid metabolic process"/>
    <property type="evidence" value="ECO:0007669"/>
    <property type="project" value="TreeGrafter"/>
</dbReference>
<dbReference type="InterPro" id="IPR045851">
    <property type="entry name" value="AMP-bd_C_sf"/>
</dbReference>
<dbReference type="CDD" id="cd04433">
    <property type="entry name" value="AFD_class_I"/>
    <property type="match status" value="1"/>
</dbReference>
<sequence length="1066" mass="116815">MNVNVVGRKKELQHLLTIVDPSVVIVQSADIAAKVDEALLQNPQLRFVLDRAADGEHSRGNWKNLEQYLAIESPQRTESKAERGDASQHTPDDIILLLSTSGTTSLPKGCPLSSRNLVSAAFGMGEVFEIDQHSVALNHMPLSHVFGFYFIVHYQIKGASVVHPSAAFDAASSIRAINDEKCTDIPGVPAVFKALTNHPTFKRTPTGQIRHVGTGATRILPADIDDIIDNFGPQRITIGYGLTETGIAIFTKHQTETKKVTFCVTPSCKVKICHPESGEVVGTDEAGEIHVGGEGVILEYWLAPEQEVSDPFYQDEQGRWMKTGDQGTMDGSGSIAITGRYKEIIIRGGENISPVAIEAALQSELKITAEVVGYPDEIAGEVPVAVLKKSADQDVKDDDIRQTVLEQFGPLWALSSIVDVTDLGVDDYPRTASGKVQKQTLKQMVQEYLDEQTKAGEASAGSQDLDDTVCATWATLLGIPRASITSTTKVTQLTDSLIIAKFPSILRKRLPGAKVSMQDILDNPTISAQVQLLERSGGAADHSKQEDDFEALQGPARDGPPTINDVIAAHGDSQRFAVIQTLCEATLKPLGLGWHDVQDVIPAHSYLEHFLRRTRDQVNTHRYSWSCRRSAAELRQALQQVLEKYATMRSVAIKQDGQVSFVAIRPSTAWFSVQIAGNEEVGKAETVQEFTDKALEDPIRDVVAFPGPLTRFVICDIVETGGAGVTMTSTHAAFDGISLPMFVEDLDATVGGQSVQELPERLPYKLWADSYYALQETPLAQEAVNFHVTRLLKAGIASLSASLYPFQRTAGWFTGSTAGWPPAAYGAERKRLEPNPETPTPQMTDCQVPHAPEIKRRHGIETVVLFKAAVAILNARRTRTSLAAFTSYQAARSWPFLPEWQAARMPSAMSVQGPTVQVATNVIPLAHDETILALLQRLQAEQELITKHGAAPFGAIHARLNKESPGAGEFAYDVWKRQIFNWLPPWDPPEHLKMERAVVRNELGLLWRLLPLPGGEEVRISVFYDNAQLTSEEAEGLAKEMREIAETVSDAQGLDRKVGDVWRPSM</sequence>
<accession>A0AAV9JBC1</accession>
<evidence type="ECO:0000313" key="8">
    <source>
        <dbReference type="EMBL" id="KAK4542343.1"/>
    </source>
</evidence>
<protein>
    <recommendedName>
        <fullName evidence="10">Carrier domain-containing protein</fullName>
    </recommendedName>
</protein>
<dbReference type="SUPFAM" id="SSF52777">
    <property type="entry name" value="CoA-dependent acyltransferases"/>
    <property type="match status" value="2"/>
</dbReference>
<dbReference type="InterPro" id="IPR036736">
    <property type="entry name" value="ACP-like_sf"/>
</dbReference>
<reference evidence="8 9" key="1">
    <citation type="submission" date="2021-11" db="EMBL/GenBank/DDBJ databases">
        <title>Black yeast isolated from Biological Soil Crust.</title>
        <authorList>
            <person name="Kurbessoian T."/>
        </authorList>
    </citation>
    <scope>NUCLEOTIDE SEQUENCE [LARGE SCALE GENOMIC DNA]</scope>
    <source>
        <strain evidence="8 9">CCFEE 5522</strain>
    </source>
</reference>
<dbReference type="EMBL" id="JAVFHQ010000042">
    <property type="protein sequence ID" value="KAK4542343.1"/>
    <property type="molecule type" value="Genomic_DNA"/>
</dbReference>
<feature type="domain" description="AMP-dependent synthetase/ligase" evidence="6">
    <location>
        <begin position="8"/>
        <end position="301"/>
    </location>
</feature>
<evidence type="ECO:0000256" key="4">
    <source>
        <dbReference type="ARBA" id="ARBA00022598"/>
    </source>
</evidence>
<dbReference type="Pfam" id="PF00550">
    <property type="entry name" value="PP-binding"/>
    <property type="match status" value="1"/>
</dbReference>
<keyword evidence="9" id="KW-1185">Reference proteome</keyword>
<evidence type="ECO:0000256" key="2">
    <source>
        <dbReference type="ARBA" id="ARBA00022450"/>
    </source>
</evidence>
<keyword evidence="4" id="KW-0436">Ligase</keyword>
<dbReference type="Gene3D" id="3.30.559.30">
    <property type="entry name" value="Nonribosomal peptide synthetase, condensation domain"/>
    <property type="match status" value="1"/>
</dbReference>
<comment type="caution">
    <text evidence="8">The sequence shown here is derived from an EMBL/GenBank/DDBJ whole genome shotgun (WGS) entry which is preliminary data.</text>
</comment>
<keyword evidence="3" id="KW-0597">Phosphoprotein</keyword>
<dbReference type="Gene3D" id="1.10.1200.10">
    <property type="entry name" value="ACP-like"/>
    <property type="match status" value="1"/>
</dbReference>
<name>A0AAV9JBC1_9PEZI</name>
<dbReference type="SUPFAM" id="SSF47336">
    <property type="entry name" value="ACP-like"/>
    <property type="match status" value="1"/>
</dbReference>
<gene>
    <name evidence="8" type="ORF">LTR36_006799</name>
</gene>
<evidence type="ECO:0008006" key="10">
    <source>
        <dbReference type="Google" id="ProtNLM"/>
    </source>
</evidence>
<comment type="similarity">
    <text evidence="1">Belongs to the ATP-dependent AMP-binding enzyme family.</text>
</comment>
<dbReference type="Gene3D" id="3.40.50.12780">
    <property type="entry name" value="N-terminal domain of ligase-like"/>
    <property type="match status" value="1"/>
</dbReference>
<dbReference type="PANTHER" id="PTHR43201">
    <property type="entry name" value="ACYL-COA SYNTHETASE"/>
    <property type="match status" value="1"/>
</dbReference>
<evidence type="ECO:0000256" key="3">
    <source>
        <dbReference type="ARBA" id="ARBA00022553"/>
    </source>
</evidence>
<dbReference type="InterPro" id="IPR023213">
    <property type="entry name" value="CAT-like_dom_sf"/>
</dbReference>
<dbReference type="Gene3D" id="3.30.300.30">
    <property type="match status" value="1"/>
</dbReference>
<organism evidence="8 9">
    <name type="scientific">Oleoguttula mirabilis</name>
    <dbReference type="NCBI Taxonomy" id="1507867"/>
    <lineage>
        <taxon>Eukaryota</taxon>
        <taxon>Fungi</taxon>
        <taxon>Dikarya</taxon>
        <taxon>Ascomycota</taxon>
        <taxon>Pezizomycotina</taxon>
        <taxon>Dothideomycetes</taxon>
        <taxon>Dothideomycetidae</taxon>
        <taxon>Mycosphaerellales</taxon>
        <taxon>Teratosphaeriaceae</taxon>
        <taxon>Oleoguttula</taxon>
    </lineage>
</organism>
<dbReference type="AlphaFoldDB" id="A0AAV9JBC1"/>
<evidence type="ECO:0000313" key="9">
    <source>
        <dbReference type="Proteomes" id="UP001324427"/>
    </source>
</evidence>
<feature type="region of interest" description="Disordered" evidence="5">
    <location>
        <begin position="534"/>
        <end position="556"/>
    </location>
</feature>
<evidence type="ECO:0000259" key="6">
    <source>
        <dbReference type="Pfam" id="PF00501"/>
    </source>
</evidence>
<dbReference type="InterPro" id="IPR009081">
    <property type="entry name" value="PP-bd_ACP"/>
</dbReference>
<evidence type="ECO:0000256" key="1">
    <source>
        <dbReference type="ARBA" id="ARBA00006432"/>
    </source>
</evidence>
<evidence type="ECO:0000259" key="7">
    <source>
        <dbReference type="Pfam" id="PF00550"/>
    </source>
</evidence>